<comment type="caution">
    <text evidence="7">The sequence shown here is derived from an EMBL/GenBank/DDBJ whole genome shotgun (WGS) entry which is preliminary data.</text>
</comment>
<keyword evidence="3" id="KW-0560">Oxidoreductase</keyword>
<keyword evidence="5" id="KW-0627">Porphyrin biosynthesis</keyword>
<keyword evidence="4" id="KW-0520">NAD</keyword>
<accession>A0A520KV40</accession>
<protein>
    <recommendedName>
        <fullName evidence="2">precorrin-2 dehydrogenase</fullName>
        <ecNumber evidence="2">1.3.1.76</ecNumber>
    </recommendedName>
</protein>
<dbReference type="UniPathway" id="UPA00262">
    <property type="reaction ID" value="UER00222"/>
</dbReference>
<evidence type="ECO:0000256" key="4">
    <source>
        <dbReference type="ARBA" id="ARBA00023027"/>
    </source>
</evidence>
<dbReference type="EC" id="1.3.1.76" evidence="2"/>
<reference evidence="7 8" key="1">
    <citation type="journal article" date="2019" name="Nat. Microbiol.">
        <title>Wide diversity of methane and short-chain alkane metabolisms in uncultured archaea.</title>
        <authorList>
            <person name="Borrel G."/>
            <person name="Adam P.S."/>
            <person name="McKay L.J."/>
            <person name="Chen L.X."/>
            <person name="Sierra-Garcia I.N."/>
            <person name="Sieber C.M."/>
            <person name="Letourneur Q."/>
            <person name="Ghozlane A."/>
            <person name="Andersen G.L."/>
            <person name="Li W.J."/>
            <person name="Hallam S.J."/>
            <person name="Muyzer G."/>
            <person name="de Oliveira V.M."/>
            <person name="Inskeep W.P."/>
            <person name="Banfield J.F."/>
            <person name="Gribaldo S."/>
        </authorList>
    </citation>
    <scope>NUCLEOTIDE SEQUENCE [LARGE SCALE GENOMIC DNA]</scope>
    <source>
        <strain evidence="7">NM1b</strain>
    </source>
</reference>
<dbReference type="Pfam" id="PF13241">
    <property type="entry name" value="NAD_binding_7"/>
    <property type="match status" value="1"/>
</dbReference>
<dbReference type="EMBL" id="RXIL01000133">
    <property type="protein sequence ID" value="RZN67667.1"/>
    <property type="molecule type" value="Genomic_DNA"/>
</dbReference>
<evidence type="ECO:0000256" key="3">
    <source>
        <dbReference type="ARBA" id="ARBA00023002"/>
    </source>
</evidence>
<dbReference type="PANTHER" id="PTHR35330:SF1">
    <property type="entry name" value="SIROHEME BIOSYNTHESIS PROTEIN MET8"/>
    <property type="match status" value="1"/>
</dbReference>
<dbReference type="Gene3D" id="3.30.160.110">
    <property type="entry name" value="Siroheme synthase, domain 2"/>
    <property type="match status" value="1"/>
</dbReference>
<evidence type="ECO:0000256" key="2">
    <source>
        <dbReference type="ARBA" id="ARBA00012400"/>
    </source>
</evidence>
<dbReference type="AlphaFoldDB" id="A0A520KV40"/>
<dbReference type="GO" id="GO:0043115">
    <property type="term" value="F:precorrin-2 dehydrogenase activity"/>
    <property type="evidence" value="ECO:0007669"/>
    <property type="project" value="UniProtKB-EC"/>
</dbReference>
<name>A0A520KV40_9EURY</name>
<sequence length="152" mass="17021">MMPIFIDLNDKKVVIFGGGELGGWKAKKFLEGGCKKILIASKNFSEEIKSLEEGVEIIQRDLTKGFEDLLEGAFIVIPATNDEKLNNLIIEKSMKRGILTNHKKGDLFLPSVVRDGKIQIAISTGGQNPAVSKYLRIKLEEFLKMELRKMRG</sequence>
<dbReference type="SUPFAM" id="SSF51735">
    <property type="entry name" value="NAD(P)-binding Rossmann-fold domains"/>
    <property type="match status" value="1"/>
</dbReference>
<evidence type="ECO:0000256" key="5">
    <source>
        <dbReference type="ARBA" id="ARBA00023244"/>
    </source>
</evidence>
<dbReference type="GO" id="GO:0019354">
    <property type="term" value="P:siroheme biosynthetic process"/>
    <property type="evidence" value="ECO:0007669"/>
    <property type="project" value="UniProtKB-UniPathway"/>
</dbReference>
<proteinExistence type="predicted"/>
<dbReference type="InterPro" id="IPR006367">
    <property type="entry name" value="Sirohaem_synthase_N"/>
</dbReference>
<comment type="pathway">
    <text evidence="1">Porphyrin-containing compound metabolism; siroheme biosynthesis; sirohydrochlorin from precorrin-2: step 1/1.</text>
</comment>
<dbReference type="PANTHER" id="PTHR35330">
    <property type="entry name" value="SIROHEME BIOSYNTHESIS PROTEIN MET8"/>
    <property type="match status" value="1"/>
</dbReference>
<dbReference type="Gene3D" id="3.40.50.720">
    <property type="entry name" value="NAD(P)-binding Rossmann-like Domain"/>
    <property type="match status" value="1"/>
</dbReference>
<dbReference type="NCBIfam" id="TIGR01470">
    <property type="entry name" value="cysG_Nterm"/>
    <property type="match status" value="1"/>
</dbReference>
<dbReference type="GO" id="GO:0004325">
    <property type="term" value="F:ferrochelatase activity"/>
    <property type="evidence" value="ECO:0007669"/>
    <property type="project" value="InterPro"/>
</dbReference>
<comment type="catalytic activity">
    <reaction evidence="6">
        <text>precorrin-2 + NAD(+) = sirohydrochlorin + NADH + 2 H(+)</text>
        <dbReference type="Rhea" id="RHEA:15613"/>
        <dbReference type="ChEBI" id="CHEBI:15378"/>
        <dbReference type="ChEBI" id="CHEBI:57540"/>
        <dbReference type="ChEBI" id="CHEBI:57945"/>
        <dbReference type="ChEBI" id="CHEBI:58351"/>
        <dbReference type="ChEBI" id="CHEBI:58827"/>
        <dbReference type="EC" id="1.3.1.76"/>
    </reaction>
</comment>
<evidence type="ECO:0000256" key="1">
    <source>
        <dbReference type="ARBA" id="ARBA00005010"/>
    </source>
</evidence>
<evidence type="ECO:0000256" key="6">
    <source>
        <dbReference type="ARBA" id="ARBA00047561"/>
    </source>
</evidence>
<dbReference type="InterPro" id="IPR036291">
    <property type="entry name" value="NAD(P)-bd_dom_sf"/>
</dbReference>
<organism evidence="7 8">
    <name type="scientific">Candidatus Methanolliviera hydrocarbonicum</name>
    <dbReference type="NCBI Taxonomy" id="2491085"/>
    <lineage>
        <taxon>Archaea</taxon>
        <taxon>Methanobacteriati</taxon>
        <taxon>Methanobacteriota</taxon>
        <taxon>Candidatus Methanoliparia</taxon>
        <taxon>Candidatus Methanoliparales</taxon>
        <taxon>Candidatus Methanollivieraceae</taxon>
        <taxon>Candidatus Methanolliviera</taxon>
    </lineage>
</organism>
<gene>
    <name evidence="7" type="ORF">EF807_07390</name>
</gene>
<evidence type="ECO:0000313" key="8">
    <source>
        <dbReference type="Proteomes" id="UP000320766"/>
    </source>
</evidence>
<dbReference type="Proteomes" id="UP000320766">
    <property type="component" value="Unassembled WGS sequence"/>
</dbReference>
<dbReference type="SUPFAM" id="SSF75615">
    <property type="entry name" value="Siroheme synthase middle domains-like"/>
    <property type="match status" value="1"/>
</dbReference>
<dbReference type="InterPro" id="IPR028161">
    <property type="entry name" value="Met8-like"/>
</dbReference>
<evidence type="ECO:0000313" key="7">
    <source>
        <dbReference type="EMBL" id="RZN67667.1"/>
    </source>
</evidence>